<gene>
    <name evidence="2" type="ORF">CKO31_02470</name>
</gene>
<evidence type="ECO:0000259" key="1">
    <source>
        <dbReference type="Pfam" id="PF08878"/>
    </source>
</evidence>
<keyword evidence="3" id="KW-1185">Reference proteome</keyword>
<name>A0ABS1CCL5_9GAMM</name>
<feature type="domain" description="Anti-bacteriophage protein A/HamA C-terminal" evidence="1">
    <location>
        <begin position="20"/>
        <end position="250"/>
    </location>
</feature>
<reference evidence="2 3" key="1">
    <citation type="journal article" date="2020" name="Microorganisms">
        <title>Osmotic Adaptation and Compatible Solute Biosynthesis of Phototrophic Bacteria as Revealed from Genome Analyses.</title>
        <authorList>
            <person name="Imhoff J.F."/>
            <person name="Rahn T."/>
            <person name="Kunzel S."/>
            <person name="Keller A."/>
            <person name="Neulinger S.C."/>
        </authorList>
    </citation>
    <scope>NUCLEOTIDE SEQUENCE [LARGE SCALE GENOMIC DNA]</scope>
    <source>
        <strain evidence="2 3">DSM 6210</strain>
    </source>
</reference>
<evidence type="ECO:0000313" key="2">
    <source>
        <dbReference type="EMBL" id="MBK1629620.1"/>
    </source>
</evidence>
<organism evidence="2 3">
    <name type="scientific">Thiohalocapsa halophila</name>
    <dbReference type="NCBI Taxonomy" id="69359"/>
    <lineage>
        <taxon>Bacteria</taxon>
        <taxon>Pseudomonadati</taxon>
        <taxon>Pseudomonadota</taxon>
        <taxon>Gammaproteobacteria</taxon>
        <taxon>Chromatiales</taxon>
        <taxon>Chromatiaceae</taxon>
        <taxon>Thiohalocapsa</taxon>
    </lineage>
</organism>
<dbReference type="InterPro" id="IPR014976">
    <property type="entry name" value="AbpA_HamA_C"/>
</dbReference>
<evidence type="ECO:0000313" key="3">
    <source>
        <dbReference type="Proteomes" id="UP000748752"/>
    </source>
</evidence>
<dbReference type="Pfam" id="PF08878">
    <property type="entry name" value="HamA"/>
    <property type="match status" value="1"/>
</dbReference>
<accession>A0ABS1CCL5</accession>
<sequence length="253" mass="28059">MVKPHPFKQWLQAATSAIGRHSLRVLTERDGSRSEVLDDLRDVVRGHYVDPKLTAKRIASLGAPKTAVLLREHVPTRKKARSGDLGEVLATEFAELELQYHVPIRRLRWKDGREMALRGDDIIGVGRTNKDKLLLLKGESKSRATLSTAVLDEAGGALDSDRGRPTRHSVLFVAERLRELGEDDLAEELEDAVLASFRGISVAHMLFVLTGGSPKNLLEVHLKGAAKKKRLRHAIGVRIKDHAKFIELLFGGL</sequence>
<dbReference type="Proteomes" id="UP000748752">
    <property type="component" value="Unassembled WGS sequence"/>
</dbReference>
<dbReference type="EMBL" id="NRRV01000003">
    <property type="protein sequence ID" value="MBK1629620.1"/>
    <property type="molecule type" value="Genomic_DNA"/>
</dbReference>
<proteinExistence type="predicted"/>
<comment type="caution">
    <text evidence="2">The sequence shown here is derived from an EMBL/GenBank/DDBJ whole genome shotgun (WGS) entry which is preliminary data.</text>
</comment>
<protein>
    <recommendedName>
        <fullName evidence="1">Anti-bacteriophage protein A/HamA C-terminal domain-containing protein</fullName>
    </recommendedName>
</protein>